<gene>
    <name evidence="2" type="ORF">LSTR_LSTR002755</name>
</gene>
<comment type="caution">
    <text evidence="2">The sequence shown here is derived from an EMBL/GenBank/DDBJ whole genome shotgun (WGS) entry which is preliminary data.</text>
</comment>
<dbReference type="EMBL" id="QKKF02017260">
    <property type="protein sequence ID" value="RZF41123.1"/>
    <property type="molecule type" value="Genomic_DNA"/>
</dbReference>
<name>A0A482X5W6_LAOST</name>
<accession>A0A482X5W6</accession>
<dbReference type="PANTHER" id="PTHR31909">
    <property type="entry name" value="CHROMOSOME 20 ORF85 FAMILY MEMBER"/>
    <property type="match status" value="1"/>
</dbReference>
<protein>
    <submittedName>
        <fullName evidence="2">Uncharacterized protein</fullName>
    </submittedName>
</protein>
<dbReference type="InterPro" id="IPR020339">
    <property type="entry name" value="C20orf85-like"/>
</dbReference>
<dbReference type="AlphaFoldDB" id="A0A482X5W6"/>
<reference evidence="2 3" key="1">
    <citation type="journal article" date="2017" name="Gigascience">
        <title>Genome sequence of the small brown planthopper, Laodelphax striatellus.</title>
        <authorList>
            <person name="Zhu J."/>
            <person name="Jiang F."/>
            <person name="Wang X."/>
            <person name="Yang P."/>
            <person name="Bao Y."/>
            <person name="Zhao W."/>
            <person name="Wang W."/>
            <person name="Lu H."/>
            <person name="Wang Q."/>
            <person name="Cui N."/>
            <person name="Li J."/>
            <person name="Chen X."/>
            <person name="Luo L."/>
            <person name="Yu J."/>
            <person name="Kang L."/>
            <person name="Cui F."/>
        </authorList>
    </citation>
    <scope>NUCLEOTIDE SEQUENCE [LARGE SCALE GENOMIC DNA]</scope>
    <source>
        <strain evidence="2">Lst14</strain>
    </source>
</reference>
<evidence type="ECO:0000256" key="1">
    <source>
        <dbReference type="SAM" id="MobiDB-lite"/>
    </source>
</evidence>
<proteinExistence type="predicted"/>
<keyword evidence="3" id="KW-1185">Reference proteome</keyword>
<dbReference type="InParanoid" id="A0A482X5W6"/>
<evidence type="ECO:0000313" key="2">
    <source>
        <dbReference type="EMBL" id="RZF41123.1"/>
    </source>
</evidence>
<dbReference type="Pfam" id="PF14945">
    <property type="entry name" value="LLC1"/>
    <property type="match status" value="1"/>
</dbReference>
<organism evidence="2 3">
    <name type="scientific">Laodelphax striatellus</name>
    <name type="common">Small brown planthopper</name>
    <name type="synonym">Delphax striatella</name>
    <dbReference type="NCBI Taxonomy" id="195883"/>
    <lineage>
        <taxon>Eukaryota</taxon>
        <taxon>Metazoa</taxon>
        <taxon>Ecdysozoa</taxon>
        <taxon>Arthropoda</taxon>
        <taxon>Hexapoda</taxon>
        <taxon>Insecta</taxon>
        <taxon>Pterygota</taxon>
        <taxon>Neoptera</taxon>
        <taxon>Paraneoptera</taxon>
        <taxon>Hemiptera</taxon>
        <taxon>Auchenorrhyncha</taxon>
        <taxon>Fulgoroidea</taxon>
        <taxon>Delphacidae</taxon>
        <taxon>Criomorphinae</taxon>
        <taxon>Laodelphax</taxon>
    </lineage>
</organism>
<dbReference type="Proteomes" id="UP000291343">
    <property type="component" value="Unassembled WGS sequence"/>
</dbReference>
<evidence type="ECO:0000313" key="3">
    <source>
        <dbReference type="Proteomes" id="UP000291343"/>
    </source>
</evidence>
<dbReference type="PANTHER" id="PTHR31909:SF3">
    <property type="entry name" value="SIMILAR TO PROTEIN C20ORF85 HOMOLOG"/>
    <property type="match status" value="1"/>
</dbReference>
<feature type="region of interest" description="Disordered" evidence="1">
    <location>
        <begin position="98"/>
        <end position="119"/>
    </location>
</feature>
<dbReference type="OrthoDB" id="10031946at2759"/>
<sequence>MGVKELKLETAADAQNWKSYIDAEVRARDSWNNKWGWILDEYRQMSKELQELRAKRPAIRKVPQIRDSRTVLPFPVTTTQDIGWLSGKRDFQLEIYGPYPYTRNSKPPLEPPQQSTRTD</sequence>